<dbReference type="InterPro" id="IPR021893">
    <property type="entry name" value="ZMYM2-like_C"/>
</dbReference>
<keyword evidence="3" id="KW-0832">Ubl conjugation</keyword>
<dbReference type="InterPro" id="IPR052787">
    <property type="entry name" value="MAVS"/>
</dbReference>
<sequence>MLPTTHIDLSLFSDDFNSSDDMPGSLCEQCQTQKTVFSKTCNSCFINSPKDKMLQELKKYEWGDHDDLHYDNNSSKMLTSTKVLLYKLQSLGFVPLLLLGKRRGGSKHIDMDSFCPHPKVIEETGSIETLRNIYLGLLNVTLCTESQFSPESPEPDGKPATVEVERTTARIDPVGITAPAELQGIPISIRLNIIPTATDTGQANTTSSPVGCSTTINQLGTTGSSKQDGIPISIRLNIIPTPSEPRHPSATSNPGGISNNPVGSLTGIVPAVTPPPIKLDEMHSKIPSPVAPGKLSTPNSQVKNRKTIDSIGNLATTMVDSVPTLVGLNELPLPIEPSKPSTSTNPMATPPSTDPLGNPASAELHTLPTSTDANKAFTETNLDKIPTYICVKGVPTSICLNGIPTPIHPKSSRPIQPKIPRQIQPKVHQPIPPGKTSPPTHLVDSPIPIDEECEYSESWNQDLQRPKRKSLNDGDLSEVEDGDTSTQNHKKIKITEDTVTMDTDTEKPMMSRHAEVDTEVLDELEKNDEEWQNIDMNSETDSPSVSRHAEVDAEELKQLEKSSIVHATNKQTLWAINCFKDWLAEKRVLVDFSTIEKHEMNGLLRDFYCSVRRGKGGEYCIPSYIGLRAGLNRFINLRPFSRAWCLMKDSEFSSSNKVFIGVLKKIRREGRETTSHPKVIKSQDLDILINSVALSPYTPKGLANKVWFDIQLHFGRRGKEGNRQLTPQSFVITRNENGIKYAKMISKEDGKLHKDTDRQNRCGIMFENPGSHLCPVASLEKYLSKIPKDATSFFLHPKKMVITSDSIWYSQEPMGFNYLGSMLPRMCQEAGTSEKYTNHCFGPLREIMSVSSHKAESSIKKVVENL</sequence>
<protein>
    <recommendedName>
        <fullName evidence="5">ZMYM2-like/QRICH1 C-terminal domain-containing protein</fullName>
    </recommendedName>
</protein>
<proteinExistence type="predicted"/>
<evidence type="ECO:0000256" key="3">
    <source>
        <dbReference type="ARBA" id="ARBA00022843"/>
    </source>
</evidence>
<gene>
    <name evidence="6" type="ORF">UPYG_G00069070</name>
</gene>
<feature type="region of interest" description="Disordered" evidence="4">
    <location>
        <begin position="426"/>
        <end position="498"/>
    </location>
</feature>
<keyword evidence="2" id="KW-0597">Phosphoprotein</keyword>
<accession>A0ABD0XB52</accession>
<evidence type="ECO:0000313" key="6">
    <source>
        <dbReference type="EMBL" id="KAL1006193.1"/>
    </source>
</evidence>
<feature type="region of interest" description="Disordered" evidence="4">
    <location>
        <begin position="200"/>
        <end position="262"/>
    </location>
</feature>
<dbReference type="PANTHER" id="PTHR21446:SF6">
    <property type="entry name" value="MITOCHONDRIAL ANTIVIRAL-SIGNALING PROTEIN"/>
    <property type="match status" value="1"/>
</dbReference>
<dbReference type="Proteomes" id="UP001557470">
    <property type="component" value="Unassembled WGS sequence"/>
</dbReference>
<evidence type="ECO:0000313" key="7">
    <source>
        <dbReference type="Proteomes" id="UP001557470"/>
    </source>
</evidence>
<reference evidence="6 7" key="1">
    <citation type="submission" date="2024-06" db="EMBL/GenBank/DDBJ databases">
        <authorList>
            <person name="Pan Q."/>
            <person name="Wen M."/>
            <person name="Jouanno E."/>
            <person name="Zahm M."/>
            <person name="Klopp C."/>
            <person name="Cabau C."/>
            <person name="Louis A."/>
            <person name="Berthelot C."/>
            <person name="Parey E."/>
            <person name="Roest Crollius H."/>
            <person name="Montfort J."/>
            <person name="Robinson-Rechavi M."/>
            <person name="Bouchez O."/>
            <person name="Lampietro C."/>
            <person name="Lopez Roques C."/>
            <person name="Donnadieu C."/>
            <person name="Postlethwait J."/>
            <person name="Bobe J."/>
            <person name="Verreycken H."/>
            <person name="Guiguen Y."/>
        </authorList>
    </citation>
    <scope>NUCLEOTIDE SEQUENCE [LARGE SCALE GENOMIC DNA]</scope>
    <source>
        <strain evidence="6">Up_M1</strain>
        <tissue evidence="6">Testis</tissue>
    </source>
</reference>
<keyword evidence="1" id="KW-1017">Isopeptide bond</keyword>
<feature type="domain" description="ZMYM2-like/QRICH1 C-terminal" evidence="5">
    <location>
        <begin position="690"/>
        <end position="827"/>
    </location>
</feature>
<evidence type="ECO:0000256" key="2">
    <source>
        <dbReference type="ARBA" id="ARBA00022553"/>
    </source>
</evidence>
<feature type="compositionally biased region" description="Polar residues" evidence="4">
    <location>
        <begin position="249"/>
        <end position="262"/>
    </location>
</feature>
<dbReference type="EMBL" id="JAGEUA010000002">
    <property type="protein sequence ID" value="KAL1006193.1"/>
    <property type="molecule type" value="Genomic_DNA"/>
</dbReference>
<keyword evidence="7" id="KW-1185">Reference proteome</keyword>
<dbReference type="AlphaFoldDB" id="A0ABD0XB52"/>
<feature type="region of interest" description="Disordered" evidence="4">
    <location>
        <begin position="334"/>
        <end position="372"/>
    </location>
</feature>
<evidence type="ECO:0000259" key="5">
    <source>
        <dbReference type="Pfam" id="PF12012"/>
    </source>
</evidence>
<organism evidence="6 7">
    <name type="scientific">Umbra pygmaea</name>
    <name type="common">Eastern mudminnow</name>
    <dbReference type="NCBI Taxonomy" id="75934"/>
    <lineage>
        <taxon>Eukaryota</taxon>
        <taxon>Metazoa</taxon>
        <taxon>Chordata</taxon>
        <taxon>Craniata</taxon>
        <taxon>Vertebrata</taxon>
        <taxon>Euteleostomi</taxon>
        <taxon>Actinopterygii</taxon>
        <taxon>Neopterygii</taxon>
        <taxon>Teleostei</taxon>
        <taxon>Protacanthopterygii</taxon>
        <taxon>Esociformes</taxon>
        <taxon>Umbridae</taxon>
        <taxon>Umbra</taxon>
    </lineage>
</organism>
<comment type="caution">
    <text evidence="6">The sequence shown here is derived from an EMBL/GenBank/DDBJ whole genome shotgun (WGS) entry which is preliminary data.</text>
</comment>
<evidence type="ECO:0000256" key="4">
    <source>
        <dbReference type="SAM" id="MobiDB-lite"/>
    </source>
</evidence>
<evidence type="ECO:0000256" key="1">
    <source>
        <dbReference type="ARBA" id="ARBA00022499"/>
    </source>
</evidence>
<dbReference type="Pfam" id="PF12012">
    <property type="entry name" value="DUF3504"/>
    <property type="match status" value="1"/>
</dbReference>
<feature type="compositionally biased region" description="Polar residues" evidence="4">
    <location>
        <begin position="200"/>
        <end position="227"/>
    </location>
</feature>
<name>A0ABD0XB52_UMBPY</name>
<dbReference type="PANTHER" id="PTHR21446">
    <property type="entry name" value="DUF3504 DOMAIN-CONTAINING PROTEIN"/>
    <property type="match status" value="1"/>
</dbReference>